<dbReference type="GO" id="GO:0016810">
    <property type="term" value="F:hydrolase activity, acting on carbon-nitrogen (but not peptide) bonds"/>
    <property type="evidence" value="ECO:0007669"/>
    <property type="project" value="InterPro"/>
</dbReference>
<dbReference type="PANTHER" id="PTHR47561">
    <property type="entry name" value="POLYSACCHARIDE DEACETYLASE FAMILY PROTEIN (AFU_ORTHOLOGUE AFUA_6G05030)"/>
    <property type="match status" value="1"/>
</dbReference>
<dbReference type="EMBL" id="CP036298">
    <property type="protein sequence ID" value="QDV24721.1"/>
    <property type="molecule type" value="Genomic_DNA"/>
</dbReference>
<dbReference type="PROSITE" id="PS51677">
    <property type="entry name" value="NODB"/>
    <property type="match status" value="1"/>
</dbReference>
<dbReference type="InterPro" id="IPR002509">
    <property type="entry name" value="NODB_dom"/>
</dbReference>
<dbReference type="PANTHER" id="PTHR47561:SF1">
    <property type="entry name" value="POLYSACCHARIDE DEACETYLASE FAMILY PROTEIN (AFU_ORTHOLOGUE AFUA_6G05030)"/>
    <property type="match status" value="1"/>
</dbReference>
<dbReference type="AlphaFoldDB" id="A0A518G806"/>
<evidence type="ECO:0000313" key="3">
    <source>
        <dbReference type="EMBL" id="QDV24721.1"/>
    </source>
</evidence>
<sequence>MNKLSASLSLDLDNKWSYLKTHGDEGWESFPSYLDSVVPFVLEILSDLNLTITVFVIGQDAILPKNHGALAQIAKAGHEIGNHSFHHEPWLHLYSEAKLSAEFTAAEEAIHLATGKKTIGFRGPGFSFSPSVLRCLADRGYLYDASTFPTYLGPVARAYYFLSTQLDDEKRSERKNLFGSFTEGFRPLKPYRWEFPAGSQTPPLIEIPVTTIPWVRVPFHLSYLLYLASYSETLAWAYWKFALTCCRISGVAPSLLLHPLDFLGGDEELDLSFFPAMGLKGTVKRAFAKAVLADFARVYEVVPMADFAHQIDRLGRLKARPVPAAPPLAKPTGTQPVRAEGLR</sequence>
<reference evidence="3 4" key="1">
    <citation type="submission" date="2019-02" db="EMBL/GenBank/DDBJ databases">
        <title>Deep-cultivation of Planctomycetes and their phenomic and genomic characterization uncovers novel biology.</title>
        <authorList>
            <person name="Wiegand S."/>
            <person name="Jogler M."/>
            <person name="Boedeker C."/>
            <person name="Pinto D."/>
            <person name="Vollmers J."/>
            <person name="Rivas-Marin E."/>
            <person name="Kohn T."/>
            <person name="Peeters S.H."/>
            <person name="Heuer A."/>
            <person name="Rast P."/>
            <person name="Oberbeckmann S."/>
            <person name="Bunk B."/>
            <person name="Jeske O."/>
            <person name="Meyerdierks A."/>
            <person name="Storesund J.E."/>
            <person name="Kallscheuer N."/>
            <person name="Luecker S."/>
            <person name="Lage O.M."/>
            <person name="Pohl T."/>
            <person name="Merkel B.J."/>
            <person name="Hornburger P."/>
            <person name="Mueller R.-W."/>
            <person name="Bruemmer F."/>
            <person name="Labrenz M."/>
            <person name="Spormann A.M."/>
            <person name="Op den Camp H."/>
            <person name="Overmann J."/>
            <person name="Amann R."/>
            <person name="Jetten M.S.M."/>
            <person name="Mascher T."/>
            <person name="Medema M.H."/>
            <person name="Devos D.P."/>
            <person name="Kaster A.-K."/>
            <person name="Ovreas L."/>
            <person name="Rohde M."/>
            <person name="Galperin M.Y."/>
            <person name="Jogler C."/>
        </authorList>
    </citation>
    <scope>NUCLEOTIDE SEQUENCE [LARGE SCALE GENOMIC DNA]</scope>
    <source>
        <strain evidence="3 4">Q31a</strain>
    </source>
</reference>
<evidence type="ECO:0000313" key="4">
    <source>
        <dbReference type="Proteomes" id="UP000318017"/>
    </source>
</evidence>
<dbReference type="CDD" id="cd10940">
    <property type="entry name" value="CE4_PuuE_HpPgdA_like_1"/>
    <property type="match status" value="1"/>
</dbReference>
<dbReference type="Pfam" id="PF01522">
    <property type="entry name" value="Polysacc_deac_1"/>
    <property type="match status" value="1"/>
</dbReference>
<feature type="region of interest" description="Disordered" evidence="1">
    <location>
        <begin position="322"/>
        <end position="343"/>
    </location>
</feature>
<dbReference type="Proteomes" id="UP000318017">
    <property type="component" value="Chromosome"/>
</dbReference>
<proteinExistence type="predicted"/>
<dbReference type="SUPFAM" id="SSF88713">
    <property type="entry name" value="Glycoside hydrolase/deacetylase"/>
    <property type="match status" value="1"/>
</dbReference>
<organism evidence="3 4">
    <name type="scientific">Aureliella helgolandensis</name>
    <dbReference type="NCBI Taxonomy" id="2527968"/>
    <lineage>
        <taxon>Bacteria</taxon>
        <taxon>Pseudomonadati</taxon>
        <taxon>Planctomycetota</taxon>
        <taxon>Planctomycetia</taxon>
        <taxon>Pirellulales</taxon>
        <taxon>Pirellulaceae</taxon>
        <taxon>Aureliella</taxon>
    </lineage>
</organism>
<name>A0A518G806_9BACT</name>
<dbReference type="InterPro" id="IPR011330">
    <property type="entry name" value="Glyco_hydro/deAcase_b/a-brl"/>
</dbReference>
<dbReference type="RefSeq" id="WP_145078761.1">
    <property type="nucleotide sequence ID" value="NZ_CP036298.1"/>
</dbReference>
<dbReference type="KEGG" id="ahel:Q31a_30420"/>
<protein>
    <submittedName>
        <fullName evidence="3">Polysaccharide deacetylase</fullName>
    </submittedName>
</protein>
<accession>A0A518G806</accession>
<evidence type="ECO:0000259" key="2">
    <source>
        <dbReference type="PROSITE" id="PS51677"/>
    </source>
</evidence>
<gene>
    <name evidence="3" type="ORF">Q31a_30420</name>
</gene>
<dbReference type="Gene3D" id="3.20.20.370">
    <property type="entry name" value="Glycoside hydrolase/deacetylase"/>
    <property type="match status" value="1"/>
</dbReference>
<evidence type="ECO:0000256" key="1">
    <source>
        <dbReference type="SAM" id="MobiDB-lite"/>
    </source>
</evidence>
<dbReference type="GO" id="GO:0005975">
    <property type="term" value="P:carbohydrate metabolic process"/>
    <property type="evidence" value="ECO:0007669"/>
    <property type="project" value="InterPro"/>
</dbReference>
<feature type="domain" description="NodB homology" evidence="2">
    <location>
        <begin position="17"/>
        <end position="151"/>
    </location>
</feature>
<keyword evidence="4" id="KW-1185">Reference proteome</keyword>
<dbReference type="OrthoDB" id="9763050at2"/>